<dbReference type="InterPro" id="IPR009937">
    <property type="entry name" value="Phage_holin_3_6"/>
</dbReference>
<keyword evidence="2" id="KW-0472">Membrane</keyword>
<organism evidence="3 4">
    <name type="scientific">Canibacter oris</name>
    <dbReference type="NCBI Taxonomy" id="1365628"/>
    <lineage>
        <taxon>Bacteria</taxon>
        <taxon>Bacillati</taxon>
        <taxon>Actinomycetota</taxon>
        <taxon>Actinomycetes</taxon>
        <taxon>Micrococcales</taxon>
        <taxon>Microbacteriaceae</taxon>
        <taxon>Canibacter</taxon>
    </lineage>
</organism>
<protein>
    <submittedName>
        <fullName evidence="3">Uncharacterized protein involved in cysteine biosynthesis</fullName>
    </submittedName>
</protein>
<dbReference type="Pfam" id="PF07332">
    <property type="entry name" value="Phage_holin_3_6"/>
    <property type="match status" value="1"/>
</dbReference>
<dbReference type="EMBL" id="JACIFD010000003">
    <property type="protein sequence ID" value="MBB4071053.1"/>
    <property type="molecule type" value="Genomic_DNA"/>
</dbReference>
<name>A0A840DH71_9MICO</name>
<proteinExistence type="predicted"/>
<keyword evidence="4" id="KW-1185">Reference proteome</keyword>
<sequence length="152" mass="15801">MFKKKSPSTLALLSRLPKQIKQVADVELANAKAEVGGRIKNLVIAIVLFVVALIILYWTIAVLLTAAIAGIAEALPVWLAALIVAGGGLLVIIICVIAGIALAKRGNPIPSATIARVKADFAAAAEMQNGANKMRAQPGKKGTKPGESGVWE</sequence>
<dbReference type="AlphaFoldDB" id="A0A840DH71"/>
<feature type="transmembrane region" description="Helical" evidence="2">
    <location>
        <begin position="42"/>
        <end position="71"/>
    </location>
</feature>
<evidence type="ECO:0000256" key="1">
    <source>
        <dbReference type="SAM" id="MobiDB-lite"/>
    </source>
</evidence>
<evidence type="ECO:0000313" key="4">
    <source>
        <dbReference type="Proteomes" id="UP000571183"/>
    </source>
</evidence>
<accession>A0A840DH71</accession>
<comment type="caution">
    <text evidence="3">The sequence shown here is derived from an EMBL/GenBank/DDBJ whole genome shotgun (WGS) entry which is preliminary data.</text>
</comment>
<feature type="region of interest" description="Disordered" evidence="1">
    <location>
        <begin position="130"/>
        <end position="152"/>
    </location>
</feature>
<keyword evidence="2" id="KW-1133">Transmembrane helix</keyword>
<keyword evidence="2" id="KW-0812">Transmembrane</keyword>
<evidence type="ECO:0000313" key="3">
    <source>
        <dbReference type="EMBL" id="MBB4071053.1"/>
    </source>
</evidence>
<reference evidence="3" key="1">
    <citation type="submission" date="2020-08" db="EMBL/GenBank/DDBJ databases">
        <title>Sequencing the genomes of 1000 actinobacteria strains.</title>
        <authorList>
            <person name="Klenk H.-P."/>
        </authorList>
    </citation>
    <scope>NUCLEOTIDE SEQUENCE [LARGE SCALE GENOMIC DNA]</scope>
    <source>
        <strain evidence="3">DSM 27064</strain>
    </source>
</reference>
<gene>
    <name evidence="3" type="ORF">F5897_000341</name>
</gene>
<evidence type="ECO:0000256" key="2">
    <source>
        <dbReference type="SAM" id="Phobius"/>
    </source>
</evidence>
<dbReference type="RefSeq" id="WP_124824959.1">
    <property type="nucleotide sequence ID" value="NZ_JACIFD010000003.1"/>
</dbReference>
<dbReference type="Proteomes" id="UP000571183">
    <property type="component" value="Unassembled WGS sequence"/>
</dbReference>
<feature type="transmembrane region" description="Helical" evidence="2">
    <location>
        <begin position="77"/>
        <end position="103"/>
    </location>
</feature>